<feature type="region of interest" description="Disordered" evidence="1">
    <location>
        <begin position="459"/>
        <end position="507"/>
    </location>
</feature>
<evidence type="ECO:0000313" key="2">
    <source>
        <dbReference type="EMBL" id="KAL0337090.1"/>
    </source>
</evidence>
<organism evidence="2">
    <name type="scientific">Sesamum calycinum</name>
    <dbReference type="NCBI Taxonomy" id="2727403"/>
    <lineage>
        <taxon>Eukaryota</taxon>
        <taxon>Viridiplantae</taxon>
        <taxon>Streptophyta</taxon>
        <taxon>Embryophyta</taxon>
        <taxon>Tracheophyta</taxon>
        <taxon>Spermatophyta</taxon>
        <taxon>Magnoliopsida</taxon>
        <taxon>eudicotyledons</taxon>
        <taxon>Gunneridae</taxon>
        <taxon>Pentapetalae</taxon>
        <taxon>asterids</taxon>
        <taxon>lamiids</taxon>
        <taxon>Lamiales</taxon>
        <taxon>Pedaliaceae</taxon>
        <taxon>Sesamum</taxon>
    </lineage>
</organism>
<accession>A0AAW2N2E6</accession>
<gene>
    <name evidence="2" type="ORF">Scaly_1984100</name>
</gene>
<reference evidence="2" key="1">
    <citation type="submission" date="2020-06" db="EMBL/GenBank/DDBJ databases">
        <authorList>
            <person name="Li T."/>
            <person name="Hu X."/>
            <person name="Zhang T."/>
            <person name="Song X."/>
            <person name="Zhang H."/>
            <person name="Dai N."/>
            <person name="Sheng W."/>
            <person name="Hou X."/>
            <person name="Wei L."/>
        </authorList>
    </citation>
    <scope>NUCLEOTIDE SEQUENCE</scope>
    <source>
        <strain evidence="2">KEN8</strain>
        <tissue evidence="2">Leaf</tissue>
    </source>
</reference>
<name>A0AAW2N2E6_9LAMI</name>
<sequence>MEGNGKISDYRRKLDKTLSSPDLTNHEILRTLVKNQILQSSECRLEGCTENVVERRSKEVSDFLSMLRSASVNDVESNRAWKVKQDTEELRVMYREGPEGSPFHTLLAEGYVDGSVDVCMCISWESSLYQKWWPQIVIPTFKVVSSRCLQRVRTGEQISLVRMKVTWPLSSREALIHYFAFEYFQDDLVVVLLNSISDTETIDTSTHGFTRDGIPDAEEVVRIDVVGGFALQKVTANRSYFRTIASMDIKLDFVPPAIINFISRQLIGSGFKLYKKEVASVSKGDEKFCEALKEPLYARIREALYSGNTSLYLENLERGTSIMVEESREALGDDDAKENSRCDDPIVSSEAEEVMVGDKNKPSEIEEVEEIHARGRKSLQNEEESVISTKGEEALTTTNGIGENYVGPKTRKKVHVRPEVEQALKTLDKVISMFRENKCGPETGRPGINKINLTNLEKEAVEESTSSGADQMSGKKGNSAESSKIDSQDLDTLERRTASSDSHASRQHSVLRYKINVRWSSDVDNVSYFRHKGSNSYTRDQSKIAPASPDEDRSNPSNSNHRALHASVNQPTDSTVFEKVPENYTLMSADANTNAGTRVPKTKNKKSRFCCMHFVSP</sequence>
<dbReference type="PANTHER" id="PTHR34560:SF1">
    <property type="entry name" value="START DOMAIN-CONTAINING PROTEIN"/>
    <property type="match status" value="1"/>
</dbReference>
<dbReference type="Gene3D" id="3.30.530.20">
    <property type="match status" value="1"/>
</dbReference>
<dbReference type="EMBL" id="JACGWM010000012">
    <property type="protein sequence ID" value="KAL0337090.1"/>
    <property type="molecule type" value="Genomic_DNA"/>
</dbReference>
<feature type="compositionally biased region" description="Polar residues" evidence="1">
    <location>
        <begin position="555"/>
        <end position="572"/>
    </location>
</feature>
<feature type="compositionally biased region" description="Basic and acidic residues" evidence="1">
    <location>
        <begin position="483"/>
        <end position="498"/>
    </location>
</feature>
<dbReference type="SUPFAM" id="SSF55961">
    <property type="entry name" value="Bet v1-like"/>
    <property type="match status" value="1"/>
</dbReference>
<feature type="region of interest" description="Disordered" evidence="1">
    <location>
        <begin position="530"/>
        <end position="572"/>
    </location>
</feature>
<protein>
    <submittedName>
        <fullName evidence="2">Uncharacterized protein</fullName>
    </submittedName>
</protein>
<reference evidence="2" key="2">
    <citation type="journal article" date="2024" name="Plant">
        <title>Genomic evolution and insights into agronomic trait innovations of Sesamum species.</title>
        <authorList>
            <person name="Miao H."/>
            <person name="Wang L."/>
            <person name="Qu L."/>
            <person name="Liu H."/>
            <person name="Sun Y."/>
            <person name="Le M."/>
            <person name="Wang Q."/>
            <person name="Wei S."/>
            <person name="Zheng Y."/>
            <person name="Lin W."/>
            <person name="Duan Y."/>
            <person name="Cao H."/>
            <person name="Xiong S."/>
            <person name="Wang X."/>
            <person name="Wei L."/>
            <person name="Li C."/>
            <person name="Ma Q."/>
            <person name="Ju M."/>
            <person name="Zhao R."/>
            <person name="Li G."/>
            <person name="Mu C."/>
            <person name="Tian Q."/>
            <person name="Mei H."/>
            <person name="Zhang T."/>
            <person name="Gao T."/>
            <person name="Zhang H."/>
        </authorList>
    </citation>
    <scope>NUCLEOTIDE SEQUENCE</scope>
    <source>
        <strain evidence="2">KEN8</strain>
    </source>
</reference>
<dbReference type="AlphaFoldDB" id="A0AAW2N2E6"/>
<proteinExistence type="predicted"/>
<comment type="caution">
    <text evidence="2">The sequence shown here is derived from an EMBL/GenBank/DDBJ whole genome shotgun (WGS) entry which is preliminary data.</text>
</comment>
<dbReference type="PANTHER" id="PTHR34560">
    <property type="entry name" value="POLYKETIDE CYCLASE/DEHYDRASE/LIPID TRANSPORT SUPERFAMILY PROTEIN"/>
    <property type="match status" value="1"/>
</dbReference>
<dbReference type="InterPro" id="IPR023393">
    <property type="entry name" value="START-like_dom_sf"/>
</dbReference>
<evidence type="ECO:0000256" key="1">
    <source>
        <dbReference type="SAM" id="MobiDB-lite"/>
    </source>
</evidence>